<dbReference type="CDD" id="cd00028">
    <property type="entry name" value="B_lectin"/>
    <property type="match status" value="1"/>
</dbReference>
<feature type="chain" id="PRO_5028353697" description="non-specific serine/threonine protein kinase" evidence="6">
    <location>
        <begin position="28"/>
        <end position="128"/>
    </location>
</feature>
<dbReference type="AlphaFoldDB" id="A0A6V7PJ90"/>
<evidence type="ECO:0000256" key="2">
    <source>
        <dbReference type="ARBA" id="ARBA00012513"/>
    </source>
</evidence>
<proteinExistence type="predicted"/>
<evidence type="ECO:0000313" key="8">
    <source>
        <dbReference type="EMBL" id="CAD1830723.1"/>
    </source>
</evidence>
<evidence type="ECO:0000256" key="5">
    <source>
        <dbReference type="ARBA" id="ARBA00048679"/>
    </source>
</evidence>
<dbReference type="GO" id="GO:0004674">
    <property type="term" value="F:protein serine/threonine kinase activity"/>
    <property type="evidence" value="ECO:0007669"/>
    <property type="project" value="UniProtKB-EC"/>
</dbReference>
<dbReference type="PANTHER" id="PTHR32444:SF247">
    <property type="entry name" value="OS01G0958200 PROTEIN"/>
    <property type="match status" value="1"/>
</dbReference>
<reference evidence="8" key="1">
    <citation type="submission" date="2020-07" db="EMBL/GenBank/DDBJ databases">
        <authorList>
            <person name="Lin J."/>
        </authorList>
    </citation>
    <scope>NUCLEOTIDE SEQUENCE</scope>
</reference>
<feature type="signal peptide" evidence="6">
    <location>
        <begin position="1"/>
        <end position="27"/>
    </location>
</feature>
<dbReference type="PANTHER" id="PTHR32444">
    <property type="entry name" value="BULB-TYPE LECTIN DOMAIN-CONTAINING PROTEIN"/>
    <property type="match status" value="1"/>
</dbReference>
<evidence type="ECO:0000259" key="7">
    <source>
        <dbReference type="PROSITE" id="PS50927"/>
    </source>
</evidence>
<dbReference type="InterPro" id="IPR036426">
    <property type="entry name" value="Bulb-type_lectin_dom_sf"/>
</dbReference>
<protein>
    <recommendedName>
        <fullName evidence="2">non-specific serine/threonine protein kinase</fullName>
        <ecNumber evidence="2">2.7.11.1</ecNumber>
    </recommendedName>
</protein>
<dbReference type="SMART" id="SM00108">
    <property type="entry name" value="B_lectin"/>
    <property type="match status" value="1"/>
</dbReference>
<evidence type="ECO:0000256" key="4">
    <source>
        <dbReference type="ARBA" id="ARBA00047899"/>
    </source>
</evidence>
<accession>A0A6V7PJ90</accession>
<evidence type="ECO:0000256" key="3">
    <source>
        <dbReference type="ARBA" id="ARBA00023170"/>
    </source>
</evidence>
<dbReference type="GO" id="GO:0051707">
    <property type="term" value="P:response to other organism"/>
    <property type="evidence" value="ECO:0007669"/>
    <property type="project" value="UniProtKB-ARBA"/>
</dbReference>
<gene>
    <name evidence="8" type="ORF">CB5_LOCUS13934</name>
</gene>
<feature type="domain" description="Bulb-type lectin" evidence="7">
    <location>
        <begin position="28"/>
        <end position="128"/>
    </location>
</feature>
<comment type="catalytic activity">
    <reaction evidence="4">
        <text>L-threonyl-[protein] + ATP = O-phospho-L-threonyl-[protein] + ADP + H(+)</text>
        <dbReference type="Rhea" id="RHEA:46608"/>
        <dbReference type="Rhea" id="RHEA-COMP:11060"/>
        <dbReference type="Rhea" id="RHEA-COMP:11605"/>
        <dbReference type="ChEBI" id="CHEBI:15378"/>
        <dbReference type="ChEBI" id="CHEBI:30013"/>
        <dbReference type="ChEBI" id="CHEBI:30616"/>
        <dbReference type="ChEBI" id="CHEBI:61977"/>
        <dbReference type="ChEBI" id="CHEBI:456216"/>
        <dbReference type="EC" id="2.7.11.1"/>
    </reaction>
</comment>
<dbReference type="PROSITE" id="PS50927">
    <property type="entry name" value="BULB_LECTIN"/>
    <property type="match status" value="1"/>
</dbReference>
<sequence length="128" mass="14169">MAYSIHINSFSILLSLLFSLYTNLSTASDTISPSQSLSGNNTIVSKNGNFELGFFSPSNTSNYYIGIWFKKVPGQTIIWVANRENPVSDSFSSELKIAPDGNLVLLDESKLQIWSSNSTESRPIRVLQ</sequence>
<keyword evidence="3" id="KW-0675">Receptor</keyword>
<dbReference type="Pfam" id="PF01453">
    <property type="entry name" value="B_lectin"/>
    <property type="match status" value="1"/>
</dbReference>
<evidence type="ECO:0000256" key="6">
    <source>
        <dbReference type="SAM" id="SignalP"/>
    </source>
</evidence>
<evidence type="ECO:0000256" key="1">
    <source>
        <dbReference type="ARBA" id="ARBA00004479"/>
    </source>
</evidence>
<organism evidence="8">
    <name type="scientific">Ananas comosus var. bracteatus</name>
    <name type="common">red pineapple</name>
    <dbReference type="NCBI Taxonomy" id="296719"/>
    <lineage>
        <taxon>Eukaryota</taxon>
        <taxon>Viridiplantae</taxon>
        <taxon>Streptophyta</taxon>
        <taxon>Embryophyta</taxon>
        <taxon>Tracheophyta</taxon>
        <taxon>Spermatophyta</taxon>
        <taxon>Magnoliopsida</taxon>
        <taxon>Liliopsida</taxon>
        <taxon>Poales</taxon>
        <taxon>Bromeliaceae</taxon>
        <taxon>Bromelioideae</taxon>
        <taxon>Ananas</taxon>
    </lineage>
</organism>
<dbReference type="EMBL" id="LR862148">
    <property type="protein sequence ID" value="CAD1830723.1"/>
    <property type="molecule type" value="Genomic_DNA"/>
</dbReference>
<dbReference type="SUPFAM" id="SSF51110">
    <property type="entry name" value="alpha-D-mannose-specific plant lectins"/>
    <property type="match status" value="1"/>
</dbReference>
<dbReference type="InterPro" id="IPR001480">
    <property type="entry name" value="Bulb-type_lectin_dom"/>
</dbReference>
<keyword evidence="6" id="KW-0732">Signal</keyword>
<comment type="catalytic activity">
    <reaction evidence="5">
        <text>L-seryl-[protein] + ATP = O-phospho-L-seryl-[protein] + ADP + H(+)</text>
        <dbReference type="Rhea" id="RHEA:17989"/>
        <dbReference type="Rhea" id="RHEA-COMP:9863"/>
        <dbReference type="Rhea" id="RHEA-COMP:11604"/>
        <dbReference type="ChEBI" id="CHEBI:15378"/>
        <dbReference type="ChEBI" id="CHEBI:29999"/>
        <dbReference type="ChEBI" id="CHEBI:30616"/>
        <dbReference type="ChEBI" id="CHEBI:83421"/>
        <dbReference type="ChEBI" id="CHEBI:456216"/>
        <dbReference type="EC" id="2.7.11.1"/>
    </reaction>
</comment>
<comment type="subcellular location">
    <subcellularLocation>
        <location evidence="1">Membrane</location>
        <topology evidence="1">Single-pass type I membrane protein</topology>
    </subcellularLocation>
</comment>
<dbReference type="GO" id="GO:0016020">
    <property type="term" value="C:membrane"/>
    <property type="evidence" value="ECO:0007669"/>
    <property type="project" value="UniProtKB-SubCell"/>
</dbReference>
<dbReference type="EC" id="2.7.11.1" evidence="2"/>
<name>A0A6V7PJ90_ANACO</name>
<dbReference type="Gene3D" id="2.90.10.10">
    <property type="entry name" value="Bulb-type lectin domain"/>
    <property type="match status" value="1"/>
</dbReference>